<gene>
    <name evidence="1" type="ORF">OPT61_g9969</name>
</gene>
<dbReference type="EMBL" id="JAPHNI010001370">
    <property type="protein sequence ID" value="KAJ8105790.1"/>
    <property type="molecule type" value="Genomic_DNA"/>
</dbReference>
<evidence type="ECO:0000313" key="1">
    <source>
        <dbReference type="EMBL" id="KAJ8105790.1"/>
    </source>
</evidence>
<reference evidence="1" key="1">
    <citation type="submission" date="2022-11" db="EMBL/GenBank/DDBJ databases">
        <title>Genome Sequence of Boeremia exigua.</title>
        <authorList>
            <person name="Buettner E."/>
        </authorList>
    </citation>
    <scope>NUCLEOTIDE SEQUENCE</scope>
    <source>
        <strain evidence="1">CU02</strain>
    </source>
</reference>
<name>A0ACC2HS06_9PLEO</name>
<keyword evidence="2" id="KW-1185">Reference proteome</keyword>
<comment type="caution">
    <text evidence="1">The sequence shown here is derived from an EMBL/GenBank/DDBJ whole genome shotgun (WGS) entry which is preliminary data.</text>
</comment>
<dbReference type="Proteomes" id="UP001153331">
    <property type="component" value="Unassembled WGS sequence"/>
</dbReference>
<proteinExistence type="predicted"/>
<sequence>MTDPTQWKADFMRLWGTHSSRQPDALDLRSFSVLLGLAEPVIKEQLDDRRNPTPQNPAEDANQPGAVALIPPQLDAALQLPKSLTTPSFEPSWTTSGHEVPSVDLSALSGIDSEISSYTTASINATSTGKSTTQSSCSGQIVNETTHTVKAGLYPCTLGCGRLFKVMCDRKRHEETVYPQNYWVCYVCTQGKPSKGEYFIWLDKLQNHNRKCHADQLDLQRCKVLGIRTLMPELCGLCQYCFRSMADRYSHIKEQHSGRSSLGRQPSLILKSTSESMNGFSLVNFQYLETDPVYPEQKQSTQPVALHWLEEINRGGTAVVFKVRTSVDLSSAHHAGTGLYREYACKQISRPQYSHFKRELEIYSNRVGTFDEAFRSRIQIAVHYPSLRAYQRLQIWKNFLDRVESFKDGSVNVEELRDHLEELQNLAINGSQVRNATTTARQFAD</sequence>
<accession>A0ACC2HS06</accession>
<evidence type="ECO:0000313" key="2">
    <source>
        <dbReference type="Proteomes" id="UP001153331"/>
    </source>
</evidence>
<organism evidence="1 2">
    <name type="scientific">Boeremia exigua</name>
    <dbReference type="NCBI Taxonomy" id="749465"/>
    <lineage>
        <taxon>Eukaryota</taxon>
        <taxon>Fungi</taxon>
        <taxon>Dikarya</taxon>
        <taxon>Ascomycota</taxon>
        <taxon>Pezizomycotina</taxon>
        <taxon>Dothideomycetes</taxon>
        <taxon>Pleosporomycetidae</taxon>
        <taxon>Pleosporales</taxon>
        <taxon>Pleosporineae</taxon>
        <taxon>Didymellaceae</taxon>
        <taxon>Boeremia</taxon>
    </lineage>
</organism>
<protein>
    <submittedName>
        <fullName evidence="1">Uncharacterized protein</fullName>
    </submittedName>
</protein>